<protein>
    <recommendedName>
        <fullName evidence="1">ASCH domain-containing protein</fullName>
    </recommendedName>
</protein>
<evidence type="ECO:0000259" key="1">
    <source>
        <dbReference type="SMART" id="SM01022"/>
    </source>
</evidence>
<dbReference type="HOGENOM" id="CLU_178639_0_0_9"/>
<dbReference type="SUPFAM" id="SSF88697">
    <property type="entry name" value="PUA domain-like"/>
    <property type="match status" value="1"/>
</dbReference>
<dbReference type="InterPro" id="IPR015947">
    <property type="entry name" value="PUA-like_sf"/>
</dbReference>
<feature type="domain" description="ASCH" evidence="1">
    <location>
        <begin position="1"/>
        <end position="92"/>
    </location>
</feature>
<dbReference type="SMART" id="SM01022">
    <property type="entry name" value="ASCH"/>
    <property type="match status" value="1"/>
</dbReference>
<dbReference type="InterPro" id="IPR009326">
    <property type="entry name" value="DUF984"/>
</dbReference>
<sequence>MVDEYEVIPQVGDVSIVTDYQGNPACIIETTDVQRMKFHEMTEDICQREGEDDTLASWQKSHRAFFTERSKHLSTTFSDDSELLFEDFVVIYQ</sequence>
<dbReference type="Gene3D" id="3.10.400.10">
    <property type="entry name" value="Sulfate adenylyltransferase"/>
    <property type="match status" value="1"/>
</dbReference>
<dbReference type="InterPro" id="IPR007374">
    <property type="entry name" value="ASCH_domain"/>
</dbReference>
<dbReference type="eggNOG" id="COG4405">
    <property type="taxonomic scope" value="Bacteria"/>
</dbReference>
<evidence type="ECO:0000313" key="3">
    <source>
        <dbReference type="Proteomes" id="UP000014136"/>
    </source>
</evidence>
<dbReference type="PANTHER" id="PTHR39203">
    <property type="entry name" value="CYTOPLASMIC PROTEIN-RELATED"/>
    <property type="match status" value="1"/>
</dbReference>
<keyword evidence="3" id="KW-1185">Reference proteome</keyword>
<dbReference type="EMBL" id="AHYT01000002">
    <property type="protein sequence ID" value="EOT30053.1"/>
    <property type="molecule type" value="Genomic_DNA"/>
</dbReference>
<dbReference type="Proteomes" id="UP000014136">
    <property type="component" value="Unassembled WGS sequence"/>
</dbReference>
<comment type="caution">
    <text evidence="2">The sequence shown here is derived from an EMBL/GenBank/DDBJ whole genome shotgun (WGS) entry which is preliminary data.</text>
</comment>
<reference evidence="2 3" key="1">
    <citation type="submission" date="2013-03" db="EMBL/GenBank/DDBJ databases">
        <title>The Genome Sequence of Enterococcus saccharolyticus ATCC_43076 (Illumina only assembly).</title>
        <authorList>
            <consortium name="The Broad Institute Genomics Platform"/>
            <consortium name="The Broad Institute Genome Sequencing Center for Infectious Disease"/>
            <person name="Earl A."/>
            <person name="Russ C."/>
            <person name="Gilmore M."/>
            <person name="Surin D."/>
            <person name="Walker B."/>
            <person name="Young S."/>
            <person name="Zeng Q."/>
            <person name="Gargeya S."/>
            <person name="Fitzgerald M."/>
            <person name="Haas B."/>
            <person name="Abouelleil A."/>
            <person name="Allen A.W."/>
            <person name="Alvarado L."/>
            <person name="Arachchi H.M."/>
            <person name="Berlin A.M."/>
            <person name="Chapman S.B."/>
            <person name="Gainer-Dewar J."/>
            <person name="Goldberg J."/>
            <person name="Griggs A."/>
            <person name="Gujja S."/>
            <person name="Hansen M."/>
            <person name="Howarth C."/>
            <person name="Imamovic A."/>
            <person name="Ireland A."/>
            <person name="Larimer J."/>
            <person name="McCowan C."/>
            <person name="Murphy C."/>
            <person name="Pearson M."/>
            <person name="Poon T.W."/>
            <person name="Priest M."/>
            <person name="Roberts A."/>
            <person name="Saif S."/>
            <person name="Shea T."/>
            <person name="Sisk P."/>
            <person name="Sykes S."/>
            <person name="Wortman J."/>
            <person name="Nusbaum C."/>
            <person name="Birren B."/>
        </authorList>
    </citation>
    <scope>NUCLEOTIDE SEQUENCE [LARGE SCALE GENOMIC DNA]</scope>
    <source>
        <strain evidence="2 3">ATCC 43076</strain>
    </source>
</reference>
<accession>S0JQ48</accession>
<evidence type="ECO:0000313" key="2">
    <source>
        <dbReference type="EMBL" id="EOT30053.1"/>
    </source>
</evidence>
<dbReference type="AlphaFoldDB" id="S0JQ48"/>
<name>S0JQ48_9ENTE</name>
<dbReference type="Pfam" id="PF04266">
    <property type="entry name" value="ASCH"/>
    <property type="match status" value="1"/>
</dbReference>
<dbReference type="PANTHER" id="PTHR39203:SF1">
    <property type="entry name" value="CYTOPLASMIC PROTEIN"/>
    <property type="match status" value="1"/>
</dbReference>
<gene>
    <name evidence="2" type="ORF">OMQ_00745</name>
</gene>
<dbReference type="PATRIC" id="fig|1139996.3.peg.740"/>
<organism evidence="2 3">
    <name type="scientific">Enterococcus saccharolyticus subsp. saccharolyticus ATCC 43076</name>
    <dbReference type="NCBI Taxonomy" id="1139996"/>
    <lineage>
        <taxon>Bacteria</taxon>
        <taxon>Bacillati</taxon>
        <taxon>Bacillota</taxon>
        <taxon>Bacilli</taxon>
        <taxon>Lactobacillales</taxon>
        <taxon>Enterococcaceae</taxon>
        <taxon>Enterococcus</taxon>
    </lineage>
</organism>
<proteinExistence type="predicted"/>